<gene>
    <name evidence="1" type="ORF">SPTER_27470</name>
</gene>
<dbReference type="OrthoDB" id="2735906at2"/>
<dbReference type="Proteomes" id="UP000320776">
    <property type="component" value="Chromosome"/>
</dbReference>
<dbReference type="NCBIfam" id="TIGR01636">
    <property type="entry name" value="phage_rinA"/>
    <property type="match status" value="1"/>
</dbReference>
<organism evidence="1 2">
    <name type="scientific">Sporomusa termitida</name>
    <dbReference type="NCBI Taxonomy" id="2377"/>
    <lineage>
        <taxon>Bacteria</taxon>
        <taxon>Bacillati</taxon>
        <taxon>Bacillota</taxon>
        <taxon>Negativicutes</taxon>
        <taxon>Selenomonadales</taxon>
        <taxon>Sporomusaceae</taxon>
        <taxon>Sporomusa</taxon>
    </lineage>
</organism>
<name>A0A517DVK5_9FIRM</name>
<dbReference type="EMBL" id="CP036259">
    <property type="protein sequence ID" value="QDR81368.1"/>
    <property type="molecule type" value="Genomic_DNA"/>
</dbReference>
<sequence length="137" mass="15718">MRLKRELKAYIEAELKDYHQTKADLLETKDNLILQSPVADESGIRGTDTSRPTEAKVMQLITNKRIKRAEQTIRAIETVISALPEEKFRLIELKYWTRPQPLTDIGMAMQLNCSRATLYNWTDGILLALAKEMGLID</sequence>
<protein>
    <submittedName>
        <fullName evidence="1">Phage transcriptional regulator, RinA family</fullName>
    </submittedName>
</protein>
<evidence type="ECO:0000313" key="1">
    <source>
        <dbReference type="EMBL" id="QDR81368.1"/>
    </source>
</evidence>
<dbReference type="InterPro" id="IPR006523">
    <property type="entry name" value="RinA"/>
</dbReference>
<accession>A0A517DVK5</accession>
<dbReference type="KEGG" id="sted:SPTER_27470"/>
<proteinExistence type="predicted"/>
<keyword evidence="2" id="KW-1185">Reference proteome</keyword>
<evidence type="ECO:0000313" key="2">
    <source>
        <dbReference type="Proteomes" id="UP000320776"/>
    </source>
</evidence>
<reference evidence="1 2" key="1">
    <citation type="submission" date="2019-02" db="EMBL/GenBank/DDBJ databases">
        <title>Closed genome of Sporomusa termitida DSM 4440.</title>
        <authorList>
            <person name="Poehlein A."/>
            <person name="Daniel R."/>
        </authorList>
    </citation>
    <scope>NUCLEOTIDE SEQUENCE [LARGE SCALE GENOMIC DNA]</scope>
    <source>
        <strain evidence="1 2">DSM 4440</strain>
    </source>
</reference>
<dbReference type="AlphaFoldDB" id="A0A517DVK5"/>
<dbReference type="RefSeq" id="WP_144350863.1">
    <property type="nucleotide sequence ID" value="NZ_CP036259.1"/>
</dbReference>